<dbReference type="PANTHER" id="PTHR11060:SF0">
    <property type="entry name" value="PROTEIN MEMO1"/>
    <property type="match status" value="1"/>
</dbReference>
<comment type="caution">
    <text evidence="3">The sequence shown here is derived from an EMBL/GenBank/DDBJ whole genome shotgun (WGS) entry which is preliminary data.</text>
</comment>
<feature type="compositionally biased region" description="Polar residues" evidence="2">
    <location>
        <begin position="732"/>
        <end position="742"/>
    </location>
</feature>
<keyword evidence="4" id="KW-1185">Reference proteome</keyword>
<name>A0A8K0H866_9ROSA</name>
<sequence length="785" mass="86799">MIGRSSFTDCALCNQNNTPSATLVTTIDPEADTPPHAVEIERALGQWLELHLRQNHSDHQTPSGIMLPEAGLVAGHSELSQSRSRSWCTSGDSLQLFYPLYTRRIANPLSIPNSTSCTTAVLKLKFLLCHPISKLNLVLRHQTVPNLFLCHPSYSIYPPTTCGNGAQPQGVHAYILLTFYTLTLQSVRLVIYTHEFTEGCGPLLQGWVGWVLMGSRGRDRKEIGYCLVVEKEIEFGYRALNQLRQLNVISRIVVSLLAETLEKWEKDDSAELILIKFVSMEKGRRASHAGSWYTDNPEKLTEEWLRASGLTKSPDVGDVIAPSRVFLLGPSRQHYTPKCALSMAPVYKTPIGDLPVDLEVIEELNSTGKFEMMDIRVDEAEHSMEMHLLYLAKVFEGRPVKVVPILVGALNAEIEKMYGLLLVKYMIDPNNFFSVLSDFCGGGTRFNYMYYSKKHGAVYKYIEALDRMGMDKVETHDPDAFNQYLLEYENTIYGRHPIGGFLHRRGRGIPFFLRPGHSESSSMAGRHSSMEELAFAALPSSSSMAGRRPSMEELAFAALLSVSSKAGRLPSMEELALAATLPSSFASLPSIEVLWRLAFGTSTRRLTELPPKRNADEEPPYRRRRIDSDSIEEPSQGLEYHWPLSTELAQSTPSMVSVQSLVMESQGTQQPFSLGVAHSTQHPPPPVMDSQGTQPPSAAPTVHNCPPPPVKDSEGTQPPSAAPTVHNCPRQPFSSGVAQSTQHPPPPVMDSQDTQPPFAAPTVHNGQSSGGVCIHIANCMGIYFS</sequence>
<dbReference type="InterPro" id="IPR002737">
    <property type="entry name" value="MEMO1_fam"/>
</dbReference>
<feature type="region of interest" description="Disordered" evidence="2">
    <location>
        <begin position="674"/>
        <end position="767"/>
    </location>
</feature>
<protein>
    <submittedName>
        <fullName evidence="3">Uncharacterized protein</fullName>
    </submittedName>
</protein>
<dbReference type="CDD" id="cd07361">
    <property type="entry name" value="MEMO_like"/>
    <property type="match status" value="1"/>
</dbReference>
<feature type="compositionally biased region" description="Basic and acidic residues" evidence="2">
    <location>
        <begin position="608"/>
        <end position="621"/>
    </location>
</feature>
<dbReference type="PANTHER" id="PTHR11060">
    <property type="entry name" value="PROTEIN MEMO1"/>
    <property type="match status" value="1"/>
</dbReference>
<evidence type="ECO:0000313" key="3">
    <source>
        <dbReference type="EMBL" id="KAF3447195.1"/>
    </source>
</evidence>
<dbReference type="Gene3D" id="3.40.830.10">
    <property type="entry name" value="LigB-like"/>
    <property type="match status" value="1"/>
</dbReference>
<evidence type="ECO:0000256" key="2">
    <source>
        <dbReference type="SAM" id="MobiDB-lite"/>
    </source>
</evidence>
<dbReference type="Pfam" id="PF01875">
    <property type="entry name" value="Memo"/>
    <property type="match status" value="1"/>
</dbReference>
<dbReference type="Proteomes" id="UP000796880">
    <property type="component" value="Unassembled WGS sequence"/>
</dbReference>
<accession>A0A8K0H866</accession>
<dbReference type="NCBIfam" id="TIGR04336">
    <property type="entry name" value="AmmeMemoSam_B"/>
    <property type="match status" value="1"/>
</dbReference>
<proteinExistence type="inferred from homology"/>
<comment type="similarity">
    <text evidence="1">Belongs to the MEMO1 family.</text>
</comment>
<dbReference type="AlphaFoldDB" id="A0A8K0H866"/>
<evidence type="ECO:0000313" key="4">
    <source>
        <dbReference type="Proteomes" id="UP000796880"/>
    </source>
</evidence>
<dbReference type="EMBL" id="VOIH02000005">
    <property type="protein sequence ID" value="KAF3447195.1"/>
    <property type="molecule type" value="Genomic_DNA"/>
</dbReference>
<organism evidence="3 4">
    <name type="scientific">Rhamnella rubrinervis</name>
    <dbReference type="NCBI Taxonomy" id="2594499"/>
    <lineage>
        <taxon>Eukaryota</taxon>
        <taxon>Viridiplantae</taxon>
        <taxon>Streptophyta</taxon>
        <taxon>Embryophyta</taxon>
        <taxon>Tracheophyta</taxon>
        <taxon>Spermatophyta</taxon>
        <taxon>Magnoliopsida</taxon>
        <taxon>eudicotyledons</taxon>
        <taxon>Gunneridae</taxon>
        <taxon>Pentapetalae</taxon>
        <taxon>rosids</taxon>
        <taxon>fabids</taxon>
        <taxon>Rosales</taxon>
        <taxon>Rhamnaceae</taxon>
        <taxon>rhamnoid group</taxon>
        <taxon>Rhamneae</taxon>
        <taxon>Rhamnella</taxon>
    </lineage>
</organism>
<feature type="region of interest" description="Disordered" evidence="2">
    <location>
        <begin position="608"/>
        <end position="634"/>
    </location>
</feature>
<reference evidence="3" key="1">
    <citation type="submission" date="2020-03" db="EMBL/GenBank/DDBJ databases">
        <title>A high-quality chromosome-level genome assembly of a woody plant with both climbing and erect habits, Rhamnella rubrinervis.</title>
        <authorList>
            <person name="Lu Z."/>
            <person name="Yang Y."/>
            <person name="Zhu X."/>
            <person name="Sun Y."/>
        </authorList>
    </citation>
    <scope>NUCLEOTIDE SEQUENCE</scope>
    <source>
        <strain evidence="3">BYM</strain>
        <tissue evidence="3">Leaf</tissue>
    </source>
</reference>
<evidence type="ECO:0000256" key="1">
    <source>
        <dbReference type="ARBA" id="ARBA00006315"/>
    </source>
</evidence>
<gene>
    <name evidence="3" type="ORF">FNV43_RR12375</name>
</gene>
<dbReference type="OrthoDB" id="417112at2759"/>